<protein>
    <recommendedName>
        <fullName evidence="3">Terminase</fullName>
    </recommendedName>
</protein>
<comment type="caution">
    <text evidence="1">The sequence shown here is derived from an EMBL/GenBank/DDBJ whole genome shotgun (WGS) entry which is preliminary data.</text>
</comment>
<evidence type="ECO:0000313" key="1">
    <source>
        <dbReference type="EMBL" id="MEN3238274.1"/>
    </source>
</evidence>
<gene>
    <name evidence="1" type="ORF">PUR29_33035</name>
</gene>
<reference evidence="1 2" key="1">
    <citation type="journal article" date="2023" name="PLoS ONE">
        <title>Complete genome assembly of Hawai'i environmental nontuberculous mycobacteria reveals unexpected co-isolation with methylobacteria.</title>
        <authorList>
            <person name="Hendrix J."/>
            <person name="Epperson L.E."/>
            <person name="Tong E.I."/>
            <person name="Chan Y.L."/>
            <person name="Hasan N.A."/>
            <person name="Dawrs S.N."/>
            <person name="Norton G.J."/>
            <person name="Virdi R."/>
            <person name="Crooks J.L."/>
            <person name="Chan E.D."/>
            <person name="Honda J.R."/>
            <person name="Strong M."/>
        </authorList>
    </citation>
    <scope>NUCLEOTIDE SEQUENCE [LARGE SCALE GENOMIC DNA]</scope>
    <source>
        <strain evidence="1 2">NJH_HI04-1</strain>
    </source>
</reference>
<dbReference type="RefSeq" id="WP_346013575.1">
    <property type="nucleotide sequence ID" value="NZ_JAQYXP010000005.1"/>
</dbReference>
<evidence type="ECO:0008006" key="3">
    <source>
        <dbReference type="Google" id="ProtNLM"/>
    </source>
</evidence>
<dbReference type="Proteomes" id="UP001407347">
    <property type="component" value="Unassembled WGS sequence"/>
</dbReference>
<proteinExistence type="predicted"/>
<accession>A0ABV0A4F8</accession>
<keyword evidence="2" id="KW-1185">Reference proteome</keyword>
<sequence>MPVTKRKSLAQVGAGDPKVVAHPGYREIPACLFPLTSDEAKAEYDRLARVLFDAGRMTLGKHSALSAYAMQFDTMQTIARSGKVVKGLHFEQLARALKTLDLDANDSPIAAPSTAAVNRYARFGVPRRR</sequence>
<dbReference type="EMBL" id="JAQYXP010000005">
    <property type="protein sequence ID" value="MEN3238274.1"/>
    <property type="molecule type" value="Genomic_DNA"/>
</dbReference>
<evidence type="ECO:0000313" key="2">
    <source>
        <dbReference type="Proteomes" id="UP001407347"/>
    </source>
</evidence>
<organism evidence="1 2">
    <name type="scientific">Methylobacterium ajmalii</name>
    <dbReference type="NCBI Taxonomy" id="2738439"/>
    <lineage>
        <taxon>Bacteria</taxon>
        <taxon>Pseudomonadati</taxon>
        <taxon>Pseudomonadota</taxon>
        <taxon>Alphaproteobacteria</taxon>
        <taxon>Hyphomicrobiales</taxon>
        <taxon>Methylobacteriaceae</taxon>
        <taxon>Methylobacterium</taxon>
    </lineage>
</organism>
<name>A0ABV0A4F8_9HYPH</name>